<name>A0A2T7PAQ0_POMCA</name>
<evidence type="ECO:0000256" key="1">
    <source>
        <dbReference type="SAM" id="SignalP"/>
    </source>
</evidence>
<sequence length="158" mass="16643">MRNFRQFFAMMNVLGVVACFCTLALTSGQGLGAGAPVDPAASAAVGSNLLGTNALLAYTAMDANPLRLAMLPYLQNFGPVASSYFARGGFDKFYNALMSDTINNMLSQSMGVSPLVSSFLTNNIVDTPDKYIMTNLLLGNRRPGAVGDAGSNSNRSLL</sequence>
<organism evidence="2 3">
    <name type="scientific">Pomacea canaliculata</name>
    <name type="common">Golden apple snail</name>
    <dbReference type="NCBI Taxonomy" id="400727"/>
    <lineage>
        <taxon>Eukaryota</taxon>
        <taxon>Metazoa</taxon>
        <taxon>Spiralia</taxon>
        <taxon>Lophotrochozoa</taxon>
        <taxon>Mollusca</taxon>
        <taxon>Gastropoda</taxon>
        <taxon>Caenogastropoda</taxon>
        <taxon>Architaenioglossa</taxon>
        <taxon>Ampullarioidea</taxon>
        <taxon>Ampullariidae</taxon>
        <taxon>Pomacea</taxon>
    </lineage>
</organism>
<proteinExistence type="predicted"/>
<evidence type="ECO:0000313" key="3">
    <source>
        <dbReference type="Proteomes" id="UP000245119"/>
    </source>
</evidence>
<comment type="caution">
    <text evidence="2">The sequence shown here is derived from an EMBL/GenBank/DDBJ whole genome shotgun (WGS) entry which is preliminary data.</text>
</comment>
<dbReference type="EMBL" id="PZQS01000005">
    <property type="protein sequence ID" value="PVD30505.1"/>
    <property type="molecule type" value="Genomic_DNA"/>
</dbReference>
<gene>
    <name evidence="2" type="ORF">C0Q70_09772</name>
</gene>
<dbReference type="AlphaFoldDB" id="A0A2T7PAQ0"/>
<dbReference type="PROSITE" id="PS51257">
    <property type="entry name" value="PROKAR_LIPOPROTEIN"/>
    <property type="match status" value="1"/>
</dbReference>
<feature type="chain" id="PRO_5015500135" evidence="1">
    <location>
        <begin position="29"/>
        <end position="158"/>
    </location>
</feature>
<dbReference type="Proteomes" id="UP000245119">
    <property type="component" value="Linkage Group LG5"/>
</dbReference>
<keyword evidence="3" id="KW-1185">Reference proteome</keyword>
<evidence type="ECO:0000313" key="2">
    <source>
        <dbReference type="EMBL" id="PVD30505.1"/>
    </source>
</evidence>
<reference evidence="2 3" key="1">
    <citation type="submission" date="2018-04" db="EMBL/GenBank/DDBJ databases">
        <title>The genome of golden apple snail Pomacea canaliculata provides insight into stress tolerance and invasive adaptation.</title>
        <authorList>
            <person name="Liu C."/>
            <person name="Liu B."/>
            <person name="Ren Y."/>
            <person name="Zhang Y."/>
            <person name="Wang H."/>
            <person name="Li S."/>
            <person name="Jiang F."/>
            <person name="Yin L."/>
            <person name="Zhang G."/>
            <person name="Qian W."/>
            <person name="Fan W."/>
        </authorList>
    </citation>
    <scope>NUCLEOTIDE SEQUENCE [LARGE SCALE GENOMIC DNA]</scope>
    <source>
        <strain evidence="2">SZHN2017</strain>
        <tissue evidence="2">Muscle</tissue>
    </source>
</reference>
<protein>
    <submittedName>
        <fullName evidence="2">Uncharacterized protein</fullName>
    </submittedName>
</protein>
<keyword evidence="1" id="KW-0732">Signal</keyword>
<accession>A0A2T7PAQ0</accession>
<feature type="signal peptide" evidence="1">
    <location>
        <begin position="1"/>
        <end position="28"/>
    </location>
</feature>